<reference evidence="2 3" key="1">
    <citation type="submission" date="2023-07" db="EMBL/GenBank/DDBJ databases">
        <title>Sequencing the genomes of 1000 actinobacteria strains.</title>
        <authorList>
            <person name="Klenk H.-P."/>
        </authorList>
    </citation>
    <scope>NUCLEOTIDE SEQUENCE [LARGE SCALE GENOMIC DNA]</scope>
    <source>
        <strain evidence="2 3">DSM 22966</strain>
    </source>
</reference>
<dbReference type="InterPro" id="IPR007138">
    <property type="entry name" value="ABM_dom"/>
</dbReference>
<dbReference type="PROSITE" id="PS51725">
    <property type="entry name" value="ABM"/>
    <property type="match status" value="1"/>
</dbReference>
<proteinExistence type="predicted"/>
<keyword evidence="3" id="KW-1185">Reference proteome</keyword>
<feature type="domain" description="ABM" evidence="1">
    <location>
        <begin position="3"/>
        <end position="91"/>
    </location>
</feature>
<protein>
    <submittedName>
        <fullName evidence="2">Quinol monooxygenase YgiN</fullName>
    </submittedName>
</protein>
<dbReference type="Pfam" id="PF03992">
    <property type="entry name" value="ABM"/>
    <property type="match status" value="1"/>
</dbReference>
<dbReference type="GO" id="GO:0016740">
    <property type="term" value="F:transferase activity"/>
    <property type="evidence" value="ECO:0007669"/>
    <property type="project" value="UniProtKB-KW"/>
</dbReference>
<keyword evidence="2" id="KW-0560">Oxidoreductase</keyword>
<dbReference type="SUPFAM" id="SSF54909">
    <property type="entry name" value="Dimeric alpha+beta barrel"/>
    <property type="match status" value="1"/>
</dbReference>
<dbReference type="GO" id="GO:0004497">
    <property type="term" value="F:monooxygenase activity"/>
    <property type="evidence" value="ECO:0007669"/>
    <property type="project" value="UniProtKB-KW"/>
</dbReference>
<evidence type="ECO:0000313" key="3">
    <source>
        <dbReference type="Proteomes" id="UP001183794"/>
    </source>
</evidence>
<accession>A0ABU2AWP9</accession>
<keyword evidence="2" id="KW-0808">Transferase</keyword>
<evidence type="ECO:0000313" key="2">
    <source>
        <dbReference type="EMBL" id="MDR7345778.1"/>
    </source>
</evidence>
<dbReference type="Proteomes" id="UP001183794">
    <property type="component" value="Unassembled WGS sequence"/>
</dbReference>
<gene>
    <name evidence="2" type="ORF">J2S62_000035</name>
</gene>
<comment type="caution">
    <text evidence="2">The sequence shown here is derived from an EMBL/GenBank/DDBJ whole genome shotgun (WGS) entry which is preliminary data.</text>
</comment>
<dbReference type="Gene3D" id="3.30.70.100">
    <property type="match status" value="1"/>
</dbReference>
<sequence>MTYAHMGSLVAQPGKRDAVVEILTRLRPELRDAGCLLYEVGTKDGEPDTVYAMELWETAEAHQGSLQLPDVKAAIDEVVPMLTGQFESQDFNVVGSPLRSTEA</sequence>
<keyword evidence="2" id="KW-0503">Monooxygenase</keyword>
<dbReference type="EMBL" id="JAVDYJ010000001">
    <property type="protein sequence ID" value="MDR7345778.1"/>
    <property type="molecule type" value="Genomic_DNA"/>
</dbReference>
<evidence type="ECO:0000259" key="1">
    <source>
        <dbReference type="PROSITE" id="PS51725"/>
    </source>
</evidence>
<dbReference type="InterPro" id="IPR011008">
    <property type="entry name" value="Dimeric_a/b-barrel"/>
</dbReference>
<name>A0ABU2AWP9_9MICC</name>
<dbReference type="RefSeq" id="WP_310169895.1">
    <property type="nucleotide sequence ID" value="NZ_BAABHE010000002.1"/>
</dbReference>
<organism evidence="2 3">
    <name type="scientific">Enteractinococcus fodinae</name>
    <dbReference type="NCBI Taxonomy" id="684663"/>
    <lineage>
        <taxon>Bacteria</taxon>
        <taxon>Bacillati</taxon>
        <taxon>Actinomycetota</taxon>
        <taxon>Actinomycetes</taxon>
        <taxon>Micrococcales</taxon>
        <taxon>Micrococcaceae</taxon>
    </lineage>
</organism>